<comment type="similarity">
    <text evidence="9">Belongs to the GTP cyclohydrolase II family.</text>
</comment>
<dbReference type="CDD" id="cd00641">
    <property type="entry name" value="GTP_cyclohydro2"/>
    <property type="match status" value="1"/>
</dbReference>
<organism evidence="11 12">
    <name type="scientific">Psychrobacter immobilis</name>
    <dbReference type="NCBI Taxonomy" id="498"/>
    <lineage>
        <taxon>Bacteria</taxon>
        <taxon>Pseudomonadati</taxon>
        <taxon>Pseudomonadota</taxon>
        <taxon>Gammaproteobacteria</taxon>
        <taxon>Moraxellales</taxon>
        <taxon>Moraxellaceae</taxon>
        <taxon>Psychrobacter</taxon>
    </lineage>
</organism>
<keyword evidence="7 9" id="KW-0342">GTP-binding</keyword>
<dbReference type="EC" id="3.5.4.25" evidence="9"/>
<evidence type="ECO:0000256" key="1">
    <source>
        <dbReference type="ARBA" id="ARBA00004853"/>
    </source>
</evidence>
<keyword evidence="2 9" id="KW-0686">Riboflavin biosynthesis</keyword>
<dbReference type="NCBIfam" id="TIGR00505">
    <property type="entry name" value="ribA"/>
    <property type="match status" value="1"/>
</dbReference>
<evidence type="ECO:0000256" key="9">
    <source>
        <dbReference type="HAMAP-Rule" id="MF_00179"/>
    </source>
</evidence>
<evidence type="ECO:0000256" key="2">
    <source>
        <dbReference type="ARBA" id="ARBA00022619"/>
    </source>
</evidence>
<keyword evidence="4 9" id="KW-0547">Nucleotide-binding</keyword>
<proteinExistence type="inferred from homology"/>
<evidence type="ECO:0000256" key="7">
    <source>
        <dbReference type="ARBA" id="ARBA00023134"/>
    </source>
</evidence>
<evidence type="ECO:0000256" key="6">
    <source>
        <dbReference type="ARBA" id="ARBA00022833"/>
    </source>
</evidence>
<dbReference type="InterPro" id="IPR000926">
    <property type="entry name" value="RibA"/>
</dbReference>
<comment type="caution">
    <text evidence="11">The sequence shown here is derived from an EMBL/GenBank/DDBJ whole genome shotgun (WGS) entry which is preliminary data.</text>
</comment>
<keyword evidence="12" id="KW-1185">Reference proteome</keyword>
<feature type="binding site" evidence="9">
    <location>
        <begin position="110"/>
        <end position="112"/>
    </location>
    <ligand>
        <name>GTP</name>
        <dbReference type="ChEBI" id="CHEBI:37565"/>
    </ligand>
</feature>
<sequence>MSYQFITSAKLPTRHGEFDIHIFENDEGQEHVMLTVGLPVVDQHTAVDSSPSQTDATRAEKTIPLIRIHSECLTGDAFSSLKCDCGPQLNTAMQAIQETGCGAILYLRQEGRGIGLTNKIRAYALQDQGHDTLDANLMLGLPADARIYDMCGPMLAHIGVDAVRLITNNPDKVAYLTEHGINVVERVPLLVGVNDMNAEYLATKRDRMGHLLDKDFNTALHLNK</sequence>
<dbReference type="GO" id="GO:0009231">
    <property type="term" value="P:riboflavin biosynthetic process"/>
    <property type="evidence" value="ECO:0007669"/>
    <property type="project" value="UniProtKB-UniRule"/>
</dbReference>
<keyword evidence="5 9" id="KW-0378">Hydrolase</keyword>
<dbReference type="FunFam" id="3.40.50.10990:FF:000002">
    <property type="entry name" value="GTP cyclohydrolase-2"/>
    <property type="match status" value="1"/>
</dbReference>
<evidence type="ECO:0000313" key="12">
    <source>
        <dbReference type="Proteomes" id="UP000245655"/>
    </source>
</evidence>
<comment type="function">
    <text evidence="9">Catalyzes the conversion of GTP to 2,5-diamino-6-ribosylamino-4(3H)-pyrimidinone 5'-phosphate (DARP), formate and pyrophosphate.</text>
</comment>
<feature type="binding site" evidence="9">
    <location>
        <position position="72"/>
    </location>
    <ligand>
        <name>Zn(2+)</name>
        <dbReference type="ChEBI" id="CHEBI:29105"/>
        <note>catalytic</note>
    </ligand>
</feature>
<dbReference type="Proteomes" id="UP000245655">
    <property type="component" value="Unassembled WGS sequence"/>
</dbReference>
<dbReference type="GeneID" id="60255274"/>
<evidence type="ECO:0000256" key="5">
    <source>
        <dbReference type="ARBA" id="ARBA00022801"/>
    </source>
</evidence>
<dbReference type="NCBIfam" id="NF001591">
    <property type="entry name" value="PRK00393.1"/>
    <property type="match status" value="1"/>
</dbReference>
<feature type="binding site" evidence="9">
    <location>
        <position position="132"/>
    </location>
    <ligand>
        <name>GTP</name>
        <dbReference type="ChEBI" id="CHEBI:37565"/>
    </ligand>
</feature>
<dbReference type="Gene3D" id="3.40.50.10990">
    <property type="entry name" value="GTP cyclohydrolase II"/>
    <property type="match status" value="1"/>
</dbReference>
<evidence type="ECO:0000256" key="8">
    <source>
        <dbReference type="ARBA" id="ARBA00049295"/>
    </source>
</evidence>
<feature type="binding site" evidence="9">
    <location>
        <position position="167"/>
    </location>
    <ligand>
        <name>GTP</name>
        <dbReference type="ChEBI" id="CHEBI:37565"/>
    </ligand>
</feature>
<keyword evidence="3 9" id="KW-0479">Metal-binding</keyword>
<name>A0A2V2A5D0_PSYIM</name>
<dbReference type="PANTHER" id="PTHR21327">
    <property type="entry name" value="GTP CYCLOHYDROLASE II-RELATED"/>
    <property type="match status" value="1"/>
</dbReference>
<dbReference type="SUPFAM" id="SSF142695">
    <property type="entry name" value="RibA-like"/>
    <property type="match status" value="1"/>
</dbReference>
<accession>A0A2V2A5D0</accession>
<dbReference type="GO" id="GO:0008270">
    <property type="term" value="F:zinc ion binding"/>
    <property type="evidence" value="ECO:0007669"/>
    <property type="project" value="UniProtKB-UniRule"/>
</dbReference>
<keyword evidence="6 9" id="KW-0862">Zinc</keyword>
<evidence type="ECO:0000313" key="11">
    <source>
        <dbReference type="EMBL" id="PWK12623.1"/>
    </source>
</evidence>
<dbReference type="AlphaFoldDB" id="A0A2V2A5D0"/>
<protein>
    <recommendedName>
        <fullName evidence="9">GTP cyclohydrolase-2</fullName>
        <ecNumber evidence="9">3.5.4.25</ecNumber>
    </recommendedName>
    <alternativeName>
        <fullName evidence="9">GTP cyclohydrolase II</fullName>
    </alternativeName>
</protein>
<feature type="binding site" evidence="9">
    <location>
        <position position="85"/>
    </location>
    <ligand>
        <name>Zn(2+)</name>
        <dbReference type="ChEBI" id="CHEBI:29105"/>
        <note>catalytic</note>
    </ligand>
</feature>
<dbReference type="PANTHER" id="PTHR21327:SF18">
    <property type="entry name" value="3,4-DIHYDROXY-2-BUTANONE 4-PHOSPHATE SYNTHASE"/>
    <property type="match status" value="1"/>
</dbReference>
<feature type="binding site" evidence="9">
    <location>
        <position position="172"/>
    </location>
    <ligand>
        <name>GTP</name>
        <dbReference type="ChEBI" id="CHEBI:37565"/>
    </ligand>
</feature>
<feature type="active site" description="Proton acceptor" evidence="9">
    <location>
        <position position="144"/>
    </location>
</feature>
<evidence type="ECO:0000259" key="10">
    <source>
        <dbReference type="Pfam" id="PF00925"/>
    </source>
</evidence>
<evidence type="ECO:0000256" key="4">
    <source>
        <dbReference type="ARBA" id="ARBA00022741"/>
    </source>
</evidence>
<dbReference type="HAMAP" id="MF_00179">
    <property type="entry name" value="RibA"/>
    <property type="match status" value="1"/>
</dbReference>
<reference evidence="11 12" key="1">
    <citation type="submission" date="2018-05" db="EMBL/GenBank/DDBJ databases">
        <title>Genomic Encyclopedia of Type Strains, Phase IV (KMG-IV): sequencing the most valuable type-strain genomes for metagenomic binning, comparative biology and taxonomic classification.</title>
        <authorList>
            <person name="Goeker M."/>
        </authorList>
    </citation>
    <scope>NUCLEOTIDE SEQUENCE [LARGE SCALE GENOMIC DNA]</scope>
    <source>
        <strain evidence="11 12">DSM 7229</strain>
    </source>
</reference>
<dbReference type="UniPathway" id="UPA00275">
    <property type="reaction ID" value="UER00400"/>
</dbReference>
<dbReference type="InterPro" id="IPR036144">
    <property type="entry name" value="RibA-like_sf"/>
</dbReference>
<feature type="active site" description="Nucleophile" evidence="9">
    <location>
        <position position="146"/>
    </location>
</feature>
<dbReference type="GO" id="GO:0005525">
    <property type="term" value="F:GTP binding"/>
    <property type="evidence" value="ECO:0007669"/>
    <property type="project" value="UniProtKB-KW"/>
</dbReference>
<dbReference type="RefSeq" id="WP_109591207.1">
    <property type="nucleotide sequence ID" value="NZ_CAJGZY010000022.1"/>
</dbReference>
<feature type="binding site" evidence="9">
    <location>
        <position position="88"/>
    </location>
    <ligand>
        <name>GTP</name>
        <dbReference type="ChEBI" id="CHEBI:37565"/>
    </ligand>
</feature>
<evidence type="ECO:0000256" key="3">
    <source>
        <dbReference type="ARBA" id="ARBA00022723"/>
    </source>
</evidence>
<dbReference type="GO" id="GO:0005829">
    <property type="term" value="C:cytosol"/>
    <property type="evidence" value="ECO:0007669"/>
    <property type="project" value="TreeGrafter"/>
</dbReference>
<dbReference type="GO" id="GO:0003935">
    <property type="term" value="F:GTP cyclohydrolase II activity"/>
    <property type="evidence" value="ECO:0007669"/>
    <property type="project" value="UniProtKB-UniRule"/>
</dbReference>
<dbReference type="EMBL" id="QGGM01000007">
    <property type="protein sequence ID" value="PWK12623.1"/>
    <property type="molecule type" value="Genomic_DNA"/>
</dbReference>
<comment type="cofactor">
    <cofactor evidence="9">
        <name>Zn(2+)</name>
        <dbReference type="ChEBI" id="CHEBI:29105"/>
    </cofactor>
    <text evidence="9">Binds 1 zinc ion per subunit.</text>
</comment>
<comment type="pathway">
    <text evidence="1 9">Cofactor biosynthesis; riboflavin biosynthesis; 5-amino-6-(D-ribitylamino)uracil from GTP: step 1/4.</text>
</comment>
<comment type="catalytic activity">
    <reaction evidence="8 9">
        <text>GTP + 4 H2O = 2,5-diamino-6-hydroxy-4-(5-phosphoribosylamino)-pyrimidine + formate + 2 phosphate + 3 H(+)</text>
        <dbReference type="Rhea" id="RHEA:23704"/>
        <dbReference type="ChEBI" id="CHEBI:15377"/>
        <dbReference type="ChEBI" id="CHEBI:15378"/>
        <dbReference type="ChEBI" id="CHEBI:15740"/>
        <dbReference type="ChEBI" id="CHEBI:37565"/>
        <dbReference type="ChEBI" id="CHEBI:43474"/>
        <dbReference type="ChEBI" id="CHEBI:58614"/>
        <dbReference type="EC" id="3.5.4.25"/>
    </reaction>
</comment>
<dbReference type="Pfam" id="PF00925">
    <property type="entry name" value="GTP_cyclohydro2"/>
    <property type="match status" value="1"/>
</dbReference>
<dbReference type="InterPro" id="IPR032677">
    <property type="entry name" value="GTP_cyclohydro_II"/>
</dbReference>
<feature type="binding site" evidence="9">
    <location>
        <begin position="67"/>
        <end position="71"/>
    </location>
    <ligand>
        <name>GTP</name>
        <dbReference type="ChEBI" id="CHEBI:37565"/>
    </ligand>
</feature>
<feature type="domain" description="GTP cyclohydrolase II" evidence="10">
    <location>
        <begin position="8"/>
        <end position="188"/>
    </location>
</feature>
<feature type="binding site" evidence="9">
    <location>
        <position position="83"/>
    </location>
    <ligand>
        <name>Zn(2+)</name>
        <dbReference type="ChEBI" id="CHEBI:29105"/>
        <note>catalytic</note>
    </ligand>
</feature>
<gene>
    <name evidence="9" type="primary">ribA</name>
    <name evidence="11" type="ORF">C8D84_10795</name>
</gene>